<evidence type="ECO:0000313" key="3">
    <source>
        <dbReference type="Proteomes" id="UP000784294"/>
    </source>
</evidence>
<proteinExistence type="predicted"/>
<feature type="region of interest" description="Disordered" evidence="1">
    <location>
        <begin position="1"/>
        <end position="40"/>
    </location>
</feature>
<dbReference type="EMBL" id="CAAALY010013029">
    <property type="protein sequence ID" value="VEL11842.1"/>
    <property type="molecule type" value="Genomic_DNA"/>
</dbReference>
<name>A0A448WHM9_9PLAT</name>
<keyword evidence="3" id="KW-1185">Reference proteome</keyword>
<feature type="compositionally biased region" description="Basic and acidic residues" evidence="1">
    <location>
        <begin position="131"/>
        <end position="142"/>
    </location>
</feature>
<evidence type="ECO:0000313" key="2">
    <source>
        <dbReference type="EMBL" id="VEL11842.1"/>
    </source>
</evidence>
<dbReference type="AlphaFoldDB" id="A0A448WHM9"/>
<organism evidence="2 3">
    <name type="scientific">Protopolystoma xenopodis</name>
    <dbReference type="NCBI Taxonomy" id="117903"/>
    <lineage>
        <taxon>Eukaryota</taxon>
        <taxon>Metazoa</taxon>
        <taxon>Spiralia</taxon>
        <taxon>Lophotrochozoa</taxon>
        <taxon>Platyhelminthes</taxon>
        <taxon>Monogenea</taxon>
        <taxon>Polyopisthocotylea</taxon>
        <taxon>Polystomatidea</taxon>
        <taxon>Polystomatidae</taxon>
        <taxon>Protopolystoma</taxon>
    </lineage>
</organism>
<feature type="compositionally biased region" description="Polar residues" evidence="1">
    <location>
        <begin position="1"/>
        <end position="15"/>
    </location>
</feature>
<protein>
    <recommendedName>
        <fullName evidence="4">GIY-YIG domain-containing protein</fullName>
    </recommendedName>
</protein>
<feature type="region of interest" description="Disordered" evidence="1">
    <location>
        <begin position="112"/>
        <end position="143"/>
    </location>
</feature>
<accession>A0A448WHM9</accession>
<sequence length="161" mass="18803">MSTLLGIGSETTANTREMEHSYNPEVKDNSEHQLPKQPKEVNEMECPGVYRINCKDCEQKYIGKTGRTINTRIKENQRLCIKMDTEKSEIAEHTALTGHTIGWSATERLSSYGRKHRKTEDHGVRGYPLSRRPDEQKIEKKTSQQKFCVLPEQTWRFREEY</sequence>
<dbReference type="Proteomes" id="UP000784294">
    <property type="component" value="Unassembled WGS sequence"/>
</dbReference>
<dbReference type="OrthoDB" id="6782675at2759"/>
<feature type="compositionally biased region" description="Basic and acidic residues" evidence="1">
    <location>
        <begin position="16"/>
        <end position="40"/>
    </location>
</feature>
<comment type="caution">
    <text evidence="2">The sequence shown here is derived from an EMBL/GenBank/DDBJ whole genome shotgun (WGS) entry which is preliminary data.</text>
</comment>
<reference evidence="2" key="1">
    <citation type="submission" date="2018-11" db="EMBL/GenBank/DDBJ databases">
        <authorList>
            <consortium name="Pathogen Informatics"/>
        </authorList>
    </citation>
    <scope>NUCLEOTIDE SEQUENCE</scope>
</reference>
<evidence type="ECO:0000256" key="1">
    <source>
        <dbReference type="SAM" id="MobiDB-lite"/>
    </source>
</evidence>
<evidence type="ECO:0008006" key="4">
    <source>
        <dbReference type="Google" id="ProtNLM"/>
    </source>
</evidence>
<gene>
    <name evidence="2" type="ORF">PXEA_LOCUS5282</name>
</gene>